<evidence type="ECO:0000313" key="6">
    <source>
        <dbReference type="Proteomes" id="UP000250321"/>
    </source>
</evidence>
<dbReference type="GO" id="GO:0030247">
    <property type="term" value="F:polysaccharide binding"/>
    <property type="evidence" value="ECO:0007669"/>
    <property type="project" value="InterPro"/>
</dbReference>
<evidence type="ECO:0000256" key="3">
    <source>
        <dbReference type="SAM" id="SignalP"/>
    </source>
</evidence>
<dbReference type="Pfam" id="PF13947">
    <property type="entry name" value="GUB_WAK_bind"/>
    <property type="match status" value="1"/>
</dbReference>
<evidence type="ECO:0000256" key="2">
    <source>
        <dbReference type="ARBA" id="ARBA00022729"/>
    </source>
</evidence>
<dbReference type="PANTHER" id="PTHR33355">
    <property type="entry name" value="WALL-ASSOCIATED RECEPTOR KINASE CARBOXY-TERMINAL PROTEIN-RELATED"/>
    <property type="match status" value="1"/>
</dbReference>
<comment type="subcellular location">
    <subcellularLocation>
        <location evidence="1">Membrane</location>
        <topology evidence="1">Single-pass membrane protein</topology>
    </subcellularLocation>
</comment>
<dbReference type="AlphaFoldDB" id="A0A314YNE9"/>
<feature type="signal peptide" evidence="3">
    <location>
        <begin position="1"/>
        <end position="26"/>
    </location>
</feature>
<protein>
    <recommendedName>
        <fullName evidence="4">Wall-associated receptor kinase galacturonan-binding domain-containing protein</fullName>
    </recommendedName>
</protein>
<proteinExistence type="predicted"/>
<reference evidence="5 6" key="1">
    <citation type="submission" date="2018-02" db="EMBL/GenBank/DDBJ databases">
        <title>Draft genome of wild Prunus yedoensis var. nudiflora.</title>
        <authorList>
            <person name="Baek S."/>
            <person name="Kim J.-H."/>
            <person name="Choi K."/>
            <person name="Kim G.-B."/>
            <person name="Cho A."/>
            <person name="Jang H."/>
            <person name="Shin C.-H."/>
            <person name="Yu H.-J."/>
            <person name="Mun J.-H."/>
        </authorList>
    </citation>
    <scope>NUCLEOTIDE SEQUENCE [LARGE SCALE GENOMIC DNA]</scope>
    <source>
        <strain evidence="6">cv. Jeju island</strain>
        <tissue evidence="5">Leaf</tissue>
    </source>
</reference>
<evidence type="ECO:0000259" key="4">
    <source>
        <dbReference type="Pfam" id="PF13947"/>
    </source>
</evidence>
<keyword evidence="6" id="KW-1185">Reference proteome</keyword>
<keyword evidence="2 3" id="KW-0732">Signal</keyword>
<dbReference type="Proteomes" id="UP000250321">
    <property type="component" value="Unassembled WGS sequence"/>
</dbReference>
<evidence type="ECO:0000313" key="5">
    <source>
        <dbReference type="EMBL" id="PQQ08273.1"/>
    </source>
</evidence>
<dbReference type="EMBL" id="PJQY01000746">
    <property type="protein sequence ID" value="PQQ08273.1"/>
    <property type="molecule type" value="Genomic_DNA"/>
</dbReference>
<feature type="domain" description="Wall-associated receptor kinase galacturonan-binding" evidence="4">
    <location>
        <begin position="30"/>
        <end position="90"/>
    </location>
</feature>
<comment type="caution">
    <text evidence="5">The sequence shown here is derived from an EMBL/GenBank/DDBJ whole genome shotgun (WGS) entry which is preliminary data.</text>
</comment>
<organism evidence="5 6">
    <name type="scientific">Prunus yedoensis var. nudiflora</name>
    <dbReference type="NCBI Taxonomy" id="2094558"/>
    <lineage>
        <taxon>Eukaryota</taxon>
        <taxon>Viridiplantae</taxon>
        <taxon>Streptophyta</taxon>
        <taxon>Embryophyta</taxon>
        <taxon>Tracheophyta</taxon>
        <taxon>Spermatophyta</taxon>
        <taxon>Magnoliopsida</taxon>
        <taxon>eudicotyledons</taxon>
        <taxon>Gunneridae</taxon>
        <taxon>Pentapetalae</taxon>
        <taxon>rosids</taxon>
        <taxon>fabids</taxon>
        <taxon>Rosales</taxon>
        <taxon>Rosaceae</taxon>
        <taxon>Amygdaloideae</taxon>
        <taxon>Amygdaleae</taxon>
        <taxon>Prunus</taxon>
    </lineage>
</organism>
<gene>
    <name evidence="5" type="ORF">Pyn_17688</name>
</gene>
<dbReference type="OrthoDB" id="1859308at2759"/>
<dbReference type="STRING" id="2094558.A0A314YNE9"/>
<sequence>MSASTTMLILSFLYLLFSALIPSNSGNATCRSYCGNLTIDYPFALHSGCGHPGFRELLYCINDVLMFHISSGSYRVLDIDYAYQALTLHDPHMSTCDNIVLEQRVTASPSSNGGPVHESDGRQLHVDWLLSSITTLPRLSGKHLPCRTFQA</sequence>
<dbReference type="InterPro" id="IPR025287">
    <property type="entry name" value="WAK_GUB"/>
</dbReference>
<feature type="chain" id="PRO_5016330705" description="Wall-associated receptor kinase galacturonan-binding domain-containing protein" evidence="3">
    <location>
        <begin position="27"/>
        <end position="151"/>
    </location>
</feature>
<dbReference type="GO" id="GO:0016020">
    <property type="term" value="C:membrane"/>
    <property type="evidence" value="ECO:0007669"/>
    <property type="project" value="UniProtKB-SubCell"/>
</dbReference>
<accession>A0A314YNE9</accession>
<evidence type="ECO:0000256" key="1">
    <source>
        <dbReference type="ARBA" id="ARBA00004167"/>
    </source>
</evidence>
<name>A0A314YNE9_PRUYE</name>
<dbReference type="PANTHER" id="PTHR33355:SF3">
    <property type="entry name" value="WALL-ASSOCIATED RECEPTOR KINASE GALACTURONAN-BINDING PROTEIN"/>
    <property type="match status" value="1"/>
</dbReference>